<gene>
    <name evidence="5" type="ORF">ACFQNJ_02605</name>
</gene>
<dbReference type="PANTHER" id="PTHR46743:SF3">
    <property type="entry name" value="ABC-TYPE POLYSACCHARIDE_POLYOL PHOSPHATE TRANSPORT SYSTEM, ATPASE COMPONENT"/>
    <property type="match status" value="1"/>
</dbReference>
<dbReference type="GO" id="GO:0005524">
    <property type="term" value="F:ATP binding"/>
    <property type="evidence" value="ECO:0007669"/>
    <property type="project" value="UniProtKB-KW"/>
</dbReference>
<evidence type="ECO:0000256" key="2">
    <source>
        <dbReference type="ARBA" id="ARBA00022741"/>
    </source>
</evidence>
<comment type="caution">
    <text evidence="5">The sequence shown here is derived from an EMBL/GenBank/DDBJ whole genome shotgun (WGS) entry which is preliminary data.</text>
</comment>
<dbReference type="SUPFAM" id="SSF52540">
    <property type="entry name" value="P-loop containing nucleoside triphosphate hydrolases"/>
    <property type="match status" value="1"/>
</dbReference>
<dbReference type="InterPro" id="IPR003439">
    <property type="entry name" value="ABC_transporter-like_ATP-bd"/>
</dbReference>
<dbReference type="SMART" id="SM00382">
    <property type="entry name" value="AAA"/>
    <property type="match status" value="1"/>
</dbReference>
<name>A0ABW2R4Q4_9BURK</name>
<reference evidence="6" key="1">
    <citation type="journal article" date="2019" name="Int. J. Syst. Evol. Microbiol.">
        <title>The Global Catalogue of Microorganisms (GCM) 10K type strain sequencing project: providing services to taxonomists for standard genome sequencing and annotation.</title>
        <authorList>
            <consortium name="The Broad Institute Genomics Platform"/>
            <consortium name="The Broad Institute Genome Sequencing Center for Infectious Disease"/>
            <person name="Wu L."/>
            <person name="Ma J."/>
        </authorList>
    </citation>
    <scope>NUCLEOTIDE SEQUENCE [LARGE SCALE GENOMIC DNA]</scope>
    <source>
        <strain evidence="6">CCUG 54518</strain>
    </source>
</reference>
<feature type="domain" description="ABC transporter" evidence="4">
    <location>
        <begin position="23"/>
        <end position="249"/>
    </location>
</feature>
<dbReference type="PROSITE" id="PS50893">
    <property type="entry name" value="ABC_TRANSPORTER_2"/>
    <property type="match status" value="1"/>
</dbReference>
<dbReference type="Gene3D" id="3.40.50.300">
    <property type="entry name" value="P-loop containing nucleotide triphosphate hydrolases"/>
    <property type="match status" value="1"/>
</dbReference>
<dbReference type="Proteomes" id="UP001596495">
    <property type="component" value="Unassembled WGS sequence"/>
</dbReference>
<accession>A0ABW2R4Q4</accession>
<proteinExistence type="predicted"/>
<evidence type="ECO:0000256" key="1">
    <source>
        <dbReference type="ARBA" id="ARBA00022475"/>
    </source>
</evidence>
<keyword evidence="6" id="KW-1185">Reference proteome</keyword>
<evidence type="ECO:0000313" key="5">
    <source>
        <dbReference type="EMBL" id="MFC7433398.1"/>
    </source>
</evidence>
<sequence>MASITLNNATVDIPIYNASTRSLKTTIIKAATGGIIASDNKGRVIIRALDSINLSLRSGDRVGIIGHNGAGKSTMLRLLSRIYTPTSGTAEIIGSIGTLLDIGIGIDPESTGMENIQLRGTLLGISDEEIKAHTEEIIEFSDLGDFIHMPLRTYSTGMQLRLAFAISTMVRPDILIMDEWMSVGDEGFKHKAKERMNAMVGSSKILIVATHSAELIQTQCNKVIWLEHGKIKMEGSPEDIAPLYFNSGL</sequence>
<keyword evidence="2" id="KW-0547">Nucleotide-binding</keyword>
<organism evidence="5 6">
    <name type="scientific">Hydrogenophaga bisanensis</name>
    <dbReference type="NCBI Taxonomy" id="439611"/>
    <lineage>
        <taxon>Bacteria</taxon>
        <taxon>Pseudomonadati</taxon>
        <taxon>Pseudomonadota</taxon>
        <taxon>Betaproteobacteria</taxon>
        <taxon>Burkholderiales</taxon>
        <taxon>Comamonadaceae</taxon>
        <taxon>Hydrogenophaga</taxon>
    </lineage>
</organism>
<keyword evidence="1" id="KW-1003">Cell membrane</keyword>
<dbReference type="PANTHER" id="PTHR46743">
    <property type="entry name" value="TEICHOIC ACIDS EXPORT ATP-BINDING PROTEIN TAGH"/>
    <property type="match status" value="1"/>
</dbReference>
<dbReference type="CDD" id="cd03220">
    <property type="entry name" value="ABC_KpsT_Wzt"/>
    <property type="match status" value="1"/>
</dbReference>
<dbReference type="RefSeq" id="WP_382253597.1">
    <property type="nucleotide sequence ID" value="NZ_JBHTBX010000001.1"/>
</dbReference>
<dbReference type="InterPro" id="IPR015860">
    <property type="entry name" value="ABC_transpr_TagH-like"/>
</dbReference>
<evidence type="ECO:0000256" key="3">
    <source>
        <dbReference type="ARBA" id="ARBA00022840"/>
    </source>
</evidence>
<evidence type="ECO:0000259" key="4">
    <source>
        <dbReference type="PROSITE" id="PS50893"/>
    </source>
</evidence>
<protein>
    <submittedName>
        <fullName evidence="5">ABC transporter ATP-binding protein</fullName>
    </submittedName>
</protein>
<dbReference type="InterPro" id="IPR027417">
    <property type="entry name" value="P-loop_NTPase"/>
</dbReference>
<evidence type="ECO:0000313" key="6">
    <source>
        <dbReference type="Proteomes" id="UP001596495"/>
    </source>
</evidence>
<dbReference type="InterPro" id="IPR003593">
    <property type="entry name" value="AAA+_ATPase"/>
</dbReference>
<keyword evidence="3 5" id="KW-0067">ATP-binding</keyword>
<dbReference type="Pfam" id="PF00005">
    <property type="entry name" value="ABC_tran"/>
    <property type="match status" value="1"/>
</dbReference>
<dbReference type="EMBL" id="JBHTBX010000001">
    <property type="protein sequence ID" value="MFC7433398.1"/>
    <property type="molecule type" value="Genomic_DNA"/>
</dbReference>
<dbReference type="InterPro" id="IPR050683">
    <property type="entry name" value="Bact_Polysacc_Export_ATP-bd"/>
</dbReference>
<keyword evidence="1" id="KW-0472">Membrane</keyword>